<accession>A0A2P2EDI0</accession>
<organism evidence="2 3">
    <name type="scientific">Candidatus Phycosocius bacilliformis</name>
    <dbReference type="NCBI Taxonomy" id="1445552"/>
    <lineage>
        <taxon>Bacteria</taxon>
        <taxon>Pseudomonadati</taxon>
        <taxon>Pseudomonadota</taxon>
        <taxon>Alphaproteobacteria</taxon>
        <taxon>Caulobacterales</taxon>
        <taxon>Caulobacterales incertae sedis</taxon>
        <taxon>Candidatus Phycosocius</taxon>
    </lineage>
</organism>
<dbReference type="InterPro" id="IPR001387">
    <property type="entry name" value="Cro/C1-type_HTH"/>
</dbReference>
<evidence type="ECO:0000259" key="1">
    <source>
        <dbReference type="PROSITE" id="PS50943"/>
    </source>
</evidence>
<gene>
    <name evidence="2" type="ORF">PbB2_02814</name>
</gene>
<dbReference type="Proteomes" id="UP000245086">
    <property type="component" value="Unassembled WGS sequence"/>
</dbReference>
<dbReference type="GO" id="GO:0003677">
    <property type="term" value="F:DNA binding"/>
    <property type="evidence" value="ECO:0007669"/>
    <property type="project" value="InterPro"/>
</dbReference>
<dbReference type="PROSITE" id="PS50943">
    <property type="entry name" value="HTH_CROC1"/>
    <property type="match status" value="1"/>
</dbReference>
<dbReference type="InterPro" id="IPR010982">
    <property type="entry name" value="Lambda_DNA-bd_dom_sf"/>
</dbReference>
<comment type="caution">
    <text evidence="2">The sequence shown here is derived from an EMBL/GenBank/DDBJ whole genome shotgun (WGS) entry which is preliminary data.</text>
</comment>
<dbReference type="SUPFAM" id="SSF47413">
    <property type="entry name" value="lambda repressor-like DNA-binding domains"/>
    <property type="match status" value="1"/>
</dbReference>
<dbReference type="OrthoDB" id="7365244at2"/>
<sequence length="145" mass="16486">MYHYQECGLRNVWLVNGYDMHTTPYGDGVSIHDIEGLHRAIARGLVNKAAKLTGSELRFLRKEMGLSQAKLALILGNEDQTVALWEKRGTQPKIADRFVRALYREFVEGNAHIRDMIDLLVDADSEEREDRINFVQGSQGWKVAA</sequence>
<feature type="domain" description="HTH cro/C1-type" evidence="1">
    <location>
        <begin position="57"/>
        <end position="94"/>
    </location>
</feature>
<evidence type="ECO:0000313" key="2">
    <source>
        <dbReference type="EMBL" id="GBF59122.1"/>
    </source>
</evidence>
<dbReference type="EMBL" id="BFBR01000010">
    <property type="protein sequence ID" value="GBF59122.1"/>
    <property type="molecule type" value="Genomic_DNA"/>
</dbReference>
<protein>
    <recommendedName>
        <fullName evidence="1">HTH cro/C1-type domain-containing protein</fullName>
    </recommendedName>
</protein>
<dbReference type="RefSeq" id="WP_108986011.1">
    <property type="nucleotide sequence ID" value="NZ_BFBR01000010.1"/>
</dbReference>
<dbReference type="Gene3D" id="1.10.260.40">
    <property type="entry name" value="lambda repressor-like DNA-binding domains"/>
    <property type="match status" value="1"/>
</dbReference>
<proteinExistence type="predicted"/>
<name>A0A2P2EDI0_9PROT</name>
<evidence type="ECO:0000313" key="3">
    <source>
        <dbReference type="Proteomes" id="UP000245086"/>
    </source>
</evidence>
<dbReference type="CDD" id="cd00093">
    <property type="entry name" value="HTH_XRE"/>
    <property type="match status" value="1"/>
</dbReference>
<keyword evidence="3" id="KW-1185">Reference proteome</keyword>
<dbReference type="AlphaFoldDB" id="A0A2P2EDI0"/>
<reference evidence="2 3" key="1">
    <citation type="journal article" date="2018" name="Genome Announc.">
        <title>Draft Genome Sequence of "Candidatus Phycosocius bacilliformis," an Alphaproteobacterial Ectosymbiont of the Hydrocarbon-Producing Green Alga Botryococcus braunii.</title>
        <authorList>
            <person name="Tanabe Y."/>
            <person name="Yamaguchi H."/>
            <person name="Watanabe M.M."/>
        </authorList>
    </citation>
    <scope>NUCLEOTIDE SEQUENCE [LARGE SCALE GENOMIC DNA]</scope>
    <source>
        <strain evidence="2 3">BOTRYCO-2</strain>
    </source>
</reference>